<evidence type="ECO:0000256" key="2">
    <source>
        <dbReference type="ARBA" id="ARBA00023015"/>
    </source>
</evidence>
<dbReference type="Gene3D" id="1.10.10.10">
    <property type="entry name" value="Winged helix-like DNA-binding domain superfamily/Winged helix DNA-binding domain"/>
    <property type="match status" value="1"/>
</dbReference>
<dbReference type="InterPro" id="IPR005119">
    <property type="entry name" value="LysR_subst-bd"/>
</dbReference>
<comment type="caution">
    <text evidence="6">The sequence shown here is derived from an EMBL/GenBank/DDBJ whole genome shotgun (WGS) entry which is preliminary data.</text>
</comment>
<dbReference type="Proteomes" id="UP001149140">
    <property type="component" value="Unassembled WGS sequence"/>
</dbReference>
<dbReference type="PRINTS" id="PR00039">
    <property type="entry name" value="HTHLYSR"/>
</dbReference>
<dbReference type="GO" id="GO:0032993">
    <property type="term" value="C:protein-DNA complex"/>
    <property type="evidence" value="ECO:0007669"/>
    <property type="project" value="TreeGrafter"/>
</dbReference>
<dbReference type="GO" id="GO:0003677">
    <property type="term" value="F:DNA binding"/>
    <property type="evidence" value="ECO:0007669"/>
    <property type="project" value="UniProtKB-KW"/>
</dbReference>
<sequence length="278" mass="30703">MTDLDLVKVRGFVAVAEELHFRRAAEALHIAQPALSRQIQALEQQLGTKLLERDRRSVSLTPAGRQLLDDAVPLLAAADATRRRVQRAARGTNALVVGFRTGIIPTAAVRAFSAAHPDVTVEVQRLEWDDQEQAVLSGRVDVAYVRRPIDPRGLKLIPLYEERRLAALRSDHPLATRQTLTEADLAGERHLRYLEPLKTSSARTTVLRSVEEKLEYVATGHGIIVLPLSATKHYTRPDIVYVSVTDAEPDEVLLAHEASRRSRRIADFAAIAAADGSL</sequence>
<name>A0A9X3MPN3_9ACTN</name>
<keyword evidence="3" id="KW-0238">DNA-binding</keyword>
<evidence type="ECO:0000313" key="7">
    <source>
        <dbReference type="Proteomes" id="UP001149140"/>
    </source>
</evidence>
<dbReference type="Pfam" id="PF00126">
    <property type="entry name" value="HTH_1"/>
    <property type="match status" value="1"/>
</dbReference>
<dbReference type="InterPro" id="IPR036388">
    <property type="entry name" value="WH-like_DNA-bd_sf"/>
</dbReference>
<dbReference type="PANTHER" id="PTHR30346:SF0">
    <property type="entry name" value="HCA OPERON TRANSCRIPTIONAL ACTIVATOR HCAR"/>
    <property type="match status" value="1"/>
</dbReference>
<gene>
    <name evidence="6" type="ORF">OM076_09695</name>
</gene>
<dbReference type="PROSITE" id="PS50931">
    <property type="entry name" value="HTH_LYSR"/>
    <property type="match status" value="1"/>
</dbReference>
<dbReference type="FunFam" id="1.10.10.10:FF:000001">
    <property type="entry name" value="LysR family transcriptional regulator"/>
    <property type="match status" value="1"/>
</dbReference>
<keyword evidence="7" id="KW-1185">Reference proteome</keyword>
<evidence type="ECO:0000256" key="1">
    <source>
        <dbReference type="ARBA" id="ARBA00009437"/>
    </source>
</evidence>
<protein>
    <submittedName>
        <fullName evidence="6">LysR substrate-binding domain-containing protein</fullName>
    </submittedName>
</protein>
<dbReference type="EMBL" id="JAPDOD010000006">
    <property type="protein sequence ID" value="MDA0160536.1"/>
    <property type="molecule type" value="Genomic_DNA"/>
</dbReference>
<comment type="similarity">
    <text evidence="1">Belongs to the LysR transcriptional regulatory family.</text>
</comment>
<dbReference type="AlphaFoldDB" id="A0A9X3MPN3"/>
<dbReference type="PANTHER" id="PTHR30346">
    <property type="entry name" value="TRANSCRIPTIONAL DUAL REGULATOR HCAR-RELATED"/>
    <property type="match status" value="1"/>
</dbReference>
<dbReference type="GO" id="GO:0003700">
    <property type="term" value="F:DNA-binding transcription factor activity"/>
    <property type="evidence" value="ECO:0007669"/>
    <property type="project" value="InterPro"/>
</dbReference>
<evidence type="ECO:0000259" key="5">
    <source>
        <dbReference type="PROSITE" id="PS50931"/>
    </source>
</evidence>
<dbReference type="InterPro" id="IPR036390">
    <property type="entry name" value="WH_DNA-bd_sf"/>
</dbReference>
<dbReference type="SUPFAM" id="SSF46785">
    <property type="entry name" value="Winged helix' DNA-binding domain"/>
    <property type="match status" value="1"/>
</dbReference>
<feature type="domain" description="HTH lysR-type" evidence="5">
    <location>
        <begin position="12"/>
        <end position="61"/>
    </location>
</feature>
<keyword evidence="2" id="KW-0805">Transcription regulation</keyword>
<accession>A0A9X3MPN3</accession>
<dbReference type="SUPFAM" id="SSF53850">
    <property type="entry name" value="Periplasmic binding protein-like II"/>
    <property type="match status" value="1"/>
</dbReference>
<dbReference type="InterPro" id="IPR000847">
    <property type="entry name" value="LysR_HTH_N"/>
</dbReference>
<evidence type="ECO:0000256" key="4">
    <source>
        <dbReference type="ARBA" id="ARBA00023163"/>
    </source>
</evidence>
<reference evidence="6" key="1">
    <citation type="submission" date="2022-10" db="EMBL/GenBank/DDBJ databases">
        <title>The WGS of Solirubrobacter ginsenosidimutans DSM 21036.</title>
        <authorList>
            <person name="Jiang Z."/>
        </authorList>
    </citation>
    <scope>NUCLEOTIDE SEQUENCE</scope>
    <source>
        <strain evidence="6">DSM 21036</strain>
    </source>
</reference>
<keyword evidence="4" id="KW-0804">Transcription</keyword>
<proteinExistence type="inferred from homology"/>
<dbReference type="Gene3D" id="3.40.190.10">
    <property type="entry name" value="Periplasmic binding protein-like II"/>
    <property type="match status" value="2"/>
</dbReference>
<dbReference type="RefSeq" id="WP_270039736.1">
    <property type="nucleotide sequence ID" value="NZ_JAPDOD010000006.1"/>
</dbReference>
<evidence type="ECO:0000256" key="3">
    <source>
        <dbReference type="ARBA" id="ARBA00023125"/>
    </source>
</evidence>
<dbReference type="CDD" id="cd08414">
    <property type="entry name" value="PBP2_LTTR_aromatics_like"/>
    <property type="match status" value="1"/>
</dbReference>
<evidence type="ECO:0000313" key="6">
    <source>
        <dbReference type="EMBL" id="MDA0160536.1"/>
    </source>
</evidence>
<organism evidence="6 7">
    <name type="scientific">Solirubrobacter ginsenosidimutans</name>
    <dbReference type="NCBI Taxonomy" id="490573"/>
    <lineage>
        <taxon>Bacteria</taxon>
        <taxon>Bacillati</taxon>
        <taxon>Actinomycetota</taxon>
        <taxon>Thermoleophilia</taxon>
        <taxon>Solirubrobacterales</taxon>
        <taxon>Solirubrobacteraceae</taxon>
        <taxon>Solirubrobacter</taxon>
    </lineage>
</organism>
<dbReference type="Pfam" id="PF03466">
    <property type="entry name" value="LysR_substrate"/>
    <property type="match status" value="1"/>
</dbReference>